<keyword evidence="5 9" id="KW-0064">Aspartyl protease</keyword>
<protein>
    <recommendedName>
        <fullName evidence="9">Lipoprotein signal peptidase</fullName>
        <ecNumber evidence="9">3.4.23.36</ecNumber>
    </recommendedName>
    <alternativeName>
        <fullName evidence="9">Prolipoprotein signal peptidase</fullName>
    </alternativeName>
    <alternativeName>
        <fullName evidence="9">Signal peptidase II</fullName>
        <shortName evidence="9">SPase II</shortName>
    </alternativeName>
</protein>
<name>A0ABS9KFJ6_9BACT</name>
<sequence length="216" mass="23796">MSETGKKLAILFSPIVLVLILDQVTKYMVRTTPDLQRMSVIDGWLAFNFTKNPGMALGMDWLSTPVISSVAIVATIGILTYVLFNLSQATYAYLVCMGLILGGALGNIMDRIFMGIIGGYGGVLDGHVVDFIHFNLEIGETPVFPYIFNVADIAISTSIIILLLFHKKIMPVEDEASISEQDQGEQIFYRSEEEFIEAKSNEEKSIRESGSDSPSL</sequence>
<evidence type="ECO:0000256" key="5">
    <source>
        <dbReference type="ARBA" id="ARBA00022750"/>
    </source>
</evidence>
<evidence type="ECO:0000313" key="12">
    <source>
        <dbReference type="EMBL" id="MCG2589595.1"/>
    </source>
</evidence>
<evidence type="ECO:0000313" key="13">
    <source>
        <dbReference type="Proteomes" id="UP001165366"/>
    </source>
</evidence>
<dbReference type="HAMAP" id="MF_00161">
    <property type="entry name" value="LspA"/>
    <property type="match status" value="1"/>
</dbReference>
<comment type="catalytic activity">
    <reaction evidence="9">
        <text>Release of signal peptides from bacterial membrane prolipoproteins. Hydrolyzes -Xaa-Yaa-Zaa-|-(S,diacylglyceryl)Cys-, in which Xaa is hydrophobic (preferably Leu), and Yaa (Ala or Ser) and Zaa (Gly or Ala) have small, neutral side chains.</text>
        <dbReference type="EC" id="3.4.23.36"/>
    </reaction>
</comment>
<evidence type="ECO:0000256" key="1">
    <source>
        <dbReference type="ARBA" id="ARBA00006139"/>
    </source>
</evidence>
<keyword evidence="2 9" id="KW-1003">Cell membrane</keyword>
<keyword evidence="8 9" id="KW-0472">Membrane</keyword>
<comment type="similarity">
    <text evidence="1 9 10">Belongs to the peptidase A8 family.</text>
</comment>
<reference evidence="12" key="2">
    <citation type="submission" date="2024-05" db="EMBL/GenBank/DDBJ databases">
        <title>Rhodohalobacter halophilus gen. nov., sp. nov., a moderately halophilic member of the family Balneolaceae.</title>
        <authorList>
            <person name="Xia J."/>
        </authorList>
    </citation>
    <scope>NUCLEOTIDE SEQUENCE</scope>
    <source>
        <strain evidence="12">WB101</strain>
    </source>
</reference>
<dbReference type="PANTHER" id="PTHR33695:SF1">
    <property type="entry name" value="LIPOPROTEIN SIGNAL PEPTIDASE"/>
    <property type="match status" value="1"/>
</dbReference>
<evidence type="ECO:0000256" key="2">
    <source>
        <dbReference type="ARBA" id="ARBA00022475"/>
    </source>
</evidence>
<keyword evidence="6 9" id="KW-0378">Hydrolase</keyword>
<evidence type="ECO:0000256" key="4">
    <source>
        <dbReference type="ARBA" id="ARBA00022692"/>
    </source>
</evidence>
<feature type="compositionally biased region" description="Basic and acidic residues" evidence="11">
    <location>
        <begin position="197"/>
        <end position="210"/>
    </location>
</feature>
<feature type="region of interest" description="Disordered" evidence="11">
    <location>
        <begin position="197"/>
        <end position="216"/>
    </location>
</feature>
<evidence type="ECO:0000256" key="9">
    <source>
        <dbReference type="HAMAP-Rule" id="MF_00161"/>
    </source>
</evidence>
<keyword evidence="7 9" id="KW-1133">Transmembrane helix</keyword>
<reference evidence="12" key="1">
    <citation type="submission" date="2022-01" db="EMBL/GenBank/DDBJ databases">
        <authorList>
            <person name="Wang Y."/>
        </authorList>
    </citation>
    <scope>NUCLEOTIDE SEQUENCE</scope>
    <source>
        <strain evidence="12">WB101</strain>
    </source>
</reference>
<organism evidence="12 13">
    <name type="scientific">Rhodohalobacter sulfatireducens</name>
    <dbReference type="NCBI Taxonomy" id="2911366"/>
    <lineage>
        <taxon>Bacteria</taxon>
        <taxon>Pseudomonadati</taxon>
        <taxon>Balneolota</taxon>
        <taxon>Balneolia</taxon>
        <taxon>Balneolales</taxon>
        <taxon>Balneolaceae</taxon>
        <taxon>Rhodohalobacter</taxon>
    </lineage>
</organism>
<dbReference type="Pfam" id="PF01252">
    <property type="entry name" value="Peptidase_A8"/>
    <property type="match status" value="1"/>
</dbReference>
<feature type="transmembrane region" description="Helical" evidence="9">
    <location>
        <begin position="143"/>
        <end position="165"/>
    </location>
</feature>
<feature type="transmembrane region" description="Helical" evidence="9">
    <location>
        <begin position="61"/>
        <end position="84"/>
    </location>
</feature>
<feature type="transmembrane region" description="Helical" evidence="9">
    <location>
        <begin position="91"/>
        <end position="109"/>
    </location>
</feature>
<gene>
    <name evidence="9" type="primary">lspA</name>
    <name evidence="12" type="ORF">L6773_13530</name>
</gene>
<accession>A0ABS9KFJ6</accession>
<evidence type="ECO:0000256" key="8">
    <source>
        <dbReference type="ARBA" id="ARBA00023136"/>
    </source>
</evidence>
<comment type="caution">
    <text evidence="12">The sequence shown here is derived from an EMBL/GenBank/DDBJ whole genome shotgun (WGS) entry which is preliminary data.</text>
</comment>
<comment type="function">
    <text evidence="9">This protein specifically catalyzes the removal of signal peptides from prolipoproteins.</text>
</comment>
<proteinExistence type="inferred from homology"/>
<evidence type="ECO:0000256" key="6">
    <source>
        <dbReference type="ARBA" id="ARBA00022801"/>
    </source>
</evidence>
<dbReference type="Proteomes" id="UP001165366">
    <property type="component" value="Unassembled WGS sequence"/>
</dbReference>
<feature type="active site" evidence="9">
    <location>
        <position position="130"/>
    </location>
</feature>
<dbReference type="EC" id="3.4.23.36" evidence="9"/>
<feature type="active site" evidence="9">
    <location>
        <position position="152"/>
    </location>
</feature>
<dbReference type="InterPro" id="IPR001872">
    <property type="entry name" value="Peptidase_A8"/>
</dbReference>
<keyword evidence="3 9" id="KW-0645">Protease</keyword>
<evidence type="ECO:0000256" key="7">
    <source>
        <dbReference type="ARBA" id="ARBA00022989"/>
    </source>
</evidence>
<evidence type="ECO:0000256" key="10">
    <source>
        <dbReference type="RuleBase" id="RU004181"/>
    </source>
</evidence>
<dbReference type="EMBL" id="JAKLWS010000018">
    <property type="protein sequence ID" value="MCG2589595.1"/>
    <property type="molecule type" value="Genomic_DNA"/>
</dbReference>
<evidence type="ECO:0000256" key="3">
    <source>
        <dbReference type="ARBA" id="ARBA00022670"/>
    </source>
</evidence>
<comment type="subcellular location">
    <subcellularLocation>
        <location evidence="9">Cell membrane</location>
        <topology evidence="9">Multi-pass membrane protein</topology>
    </subcellularLocation>
</comment>
<comment type="pathway">
    <text evidence="9">Protein modification; lipoprotein biosynthesis (signal peptide cleavage).</text>
</comment>
<comment type="caution">
    <text evidence="9">Lacks conserved residue(s) required for the propagation of feature annotation.</text>
</comment>
<keyword evidence="4 9" id="KW-0812">Transmembrane</keyword>
<dbReference type="PRINTS" id="PR00781">
    <property type="entry name" value="LIPOSIGPTASE"/>
</dbReference>
<dbReference type="PANTHER" id="PTHR33695">
    <property type="entry name" value="LIPOPROTEIN SIGNAL PEPTIDASE"/>
    <property type="match status" value="1"/>
</dbReference>
<dbReference type="RefSeq" id="WP_237854955.1">
    <property type="nucleotide sequence ID" value="NZ_JAKLWS010000018.1"/>
</dbReference>
<keyword evidence="13" id="KW-1185">Reference proteome</keyword>
<evidence type="ECO:0000256" key="11">
    <source>
        <dbReference type="SAM" id="MobiDB-lite"/>
    </source>
</evidence>